<dbReference type="UniPathway" id="UPA01057">
    <property type="reaction ID" value="UER00900"/>
</dbReference>
<dbReference type="PRINTS" id="PR00111">
    <property type="entry name" value="ABHYDROLASE"/>
</dbReference>
<comment type="function">
    <text evidence="3">Catalyzes a proton abstraction reaction that results in 2,5-elimination of pyruvate from 2-succinyl-5-enolpyruvyl-6-hydroxy-3-cyclohexene-1-carboxylate (SEPHCHC) and the formation of 2-succinyl-6-hydroxy-2,4-cyclohexadiene-1-carboxylate (SHCHC).</text>
</comment>
<evidence type="ECO:0000256" key="2">
    <source>
        <dbReference type="ARBA" id="ARBA00023239"/>
    </source>
</evidence>
<evidence type="ECO:0000256" key="1">
    <source>
        <dbReference type="ARBA" id="ARBA00022428"/>
    </source>
</evidence>
<dbReference type="InterPro" id="IPR029058">
    <property type="entry name" value="AB_hydrolase_fold"/>
</dbReference>
<dbReference type="UniPathway" id="UPA00079"/>
<evidence type="ECO:0000256" key="3">
    <source>
        <dbReference type="HAMAP-Rule" id="MF_01660"/>
    </source>
</evidence>
<dbReference type="Pfam" id="PF00561">
    <property type="entry name" value="Abhydrolase_1"/>
    <property type="match status" value="1"/>
</dbReference>
<dbReference type="InterPro" id="IPR000639">
    <property type="entry name" value="Epox_hydrolase-like"/>
</dbReference>
<accession>A0A7Y0L504</accession>
<dbReference type="NCBIfam" id="TIGR03695">
    <property type="entry name" value="menH_SHCHC"/>
    <property type="match status" value="1"/>
</dbReference>
<dbReference type="EMBL" id="JABBVZ010000050">
    <property type="protein sequence ID" value="NMP23391.1"/>
    <property type="molecule type" value="Genomic_DNA"/>
</dbReference>
<comment type="similarity">
    <text evidence="3">Belongs to the AB hydrolase superfamily. MenH family.</text>
</comment>
<name>A0A7Y0L504_9FIRM</name>
<dbReference type="HAMAP" id="MF_01660">
    <property type="entry name" value="MenH"/>
    <property type="match status" value="1"/>
</dbReference>
<comment type="pathway">
    <text evidence="3">Quinol/quinone metabolism; 1,4-dihydroxy-2-naphthoate biosynthesis; 1,4-dihydroxy-2-naphthoate from chorismate: step 3/7.</text>
</comment>
<dbReference type="PRINTS" id="PR00412">
    <property type="entry name" value="EPOXHYDRLASE"/>
</dbReference>
<comment type="pathway">
    <text evidence="3">Quinol/quinone metabolism; menaquinone biosynthesis.</text>
</comment>
<dbReference type="InterPro" id="IPR022485">
    <property type="entry name" value="SHCHC_synthase_MenH"/>
</dbReference>
<reference evidence="5 6" key="1">
    <citation type="submission" date="2020-04" db="EMBL/GenBank/DDBJ databases">
        <authorList>
            <person name="Zhang R."/>
            <person name="Schippers A."/>
        </authorList>
    </citation>
    <scope>NUCLEOTIDE SEQUENCE [LARGE SCALE GENOMIC DNA]</scope>
    <source>
        <strain evidence="5 6">DSM 109850</strain>
    </source>
</reference>
<dbReference type="RefSeq" id="WP_169100633.1">
    <property type="nucleotide sequence ID" value="NZ_JABBVZ010000050.1"/>
</dbReference>
<gene>
    <name evidence="3 5" type="primary">menH</name>
    <name evidence="5" type="ORF">HIJ39_13680</name>
</gene>
<comment type="caution">
    <text evidence="5">The sequence shown here is derived from an EMBL/GenBank/DDBJ whole genome shotgun (WGS) entry which is preliminary data.</text>
</comment>
<evidence type="ECO:0000313" key="6">
    <source>
        <dbReference type="Proteomes" id="UP000533476"/>
    </source>
</evidence>
<evidence type="ECO:0000259" key="4">
    <source>
        <dbReference type="Pfam" id="PF00561"/>
    </source>
</evidence>
<comment type="catalytic activity">
    <reaction evidence="3">
        <text>5-enolpyruvoyl-6-hydroxy-2-succinyl-cyclohex-3-ene-1-carboxylate = (1R,6R)-6-hydroxy-2-succinyl-cyclohexa-2,4-diene-1-carboxylate + pyruvate</text>
        <dbReference type="Rhea" id="RHEA:25597"/>
        <dbReference type="ChEBI" id="CHEBI:15361"/>
        <dbReference type="ChEBI" id="CHEBI:58689"/>
        <dbReference type="ChEBI" id="CHEBI:58818"/>
        <dbReference type="EC" id="4.2.99.20"/>
    </reaction>
</comment>
<keyword evidence="2 3" id="KW-0456">Lyase</keyword>
<comment type="subunit">
    <text evidence="3">Monomer.</text>
</comment>
<dbReference type="AlphaFoldDB" id="A0A7Y0L504"/>
<proteinExistence type="inferred from homology"/>
<protein>
    <recommendedName>
        <fullName evidence="3">Putative 2-succinyl-6-hydroxy-2,4-cyclohexadiene-1-carboxylate synthase</fullName>
        <shortName evidence="3">SHCHC synthase</shortName>
        <ecNumber evidence="3">4.2.99.20</ecNumber>
    </recommendedName>
</protein>
<dbReference type="GO" id="GO:0009234">
    <property type="term" value="P:menaquinone biosynthetic process"/>
    <property type="evidence" value="ECO:0007669"/>
    <property type="project" value="UniProtKB-UniRule"/>
</dbReference>
<dbReference type="Proteomes" id="UP000533476">
    <property type="component" value="Unassembled WGS sequence"/>
</dbReference>
<dbReference type="PANTHER" id="PTHR42916:SF1">
    <property type="entry name" value="PROTEIN PHYLLO, CHLOROPLASTIC"/>
    <property type="match status" value="1"/>
</dbReference>
<keyword evidence="1 3" id="KW-0474">Menaquinone biosynthesis</keyword>
<dbReference type="EC" id="4.2.99.20" evidence="3"/>
<dbReference type="PANTHER" id="PTHR42916">
    <property type="entry name" value="2-SUCCINYL-5-ENOLPYRUVYL-6-HYDROXY-3-CYCLOHEXENE-1-CARBOXYLATE SYNTHASE"/>
    <property type="match status" value="1"/>
</dbReference>
<feature type="domain" description="AB hydrolase-1" evidence="4">
    <location>
        <begin position="22"/>
        <end position="254"/>
    </location>
</feature>
<evidence type="ECO:0000313" key="5">
    <source>
        <dbReference type="EMBL" id="NMP23391.1"/>
    </source>
</evidence>
<dbReference type="SUPFAM" id="SSF53474">
    <property type="entry name" value="alpha/beta-Hydrolases"/>
    <property type="match status" value="1"/>
</dbReference>
<dbReference type="GO" id="GO:0070205">
    <property type="term" value="F:2-succinyl-6-hydroxy-2,4-cyclohexadiene-1-carboxylate synthase activity"/>
    <property type="evidence" value="ECO:0007669"/>
    <property type="project" value="UniProtKB-UniRule"/>
</dbReference>
<dbReference type="Gene3D" id="3.40.50.1820">
    <property type="entry name" value="alpha/beta hydrolase"/>
    <property type="match status" value="1"/>
</dbReference>
<organism evidence="5 6">
    <name type="scientific">Sulfobacillus harzensis</name>
    <dbReference type="NCBI Taxonomy" id="2729629"/>
    <lineage>
        <taxon>Bacteria</taxon>
        <taxon>Bacillati</taxon>
        <taxon>Bacillota</taxon>
        <taxon>Clostridia</taxon>
        <taxon>Eubacteriales</taxon>
        <taxon>Clostridiales Family XVII. Incertae Sedis</taxon>
        <taxon>Sulfobacillus</taxon>
    </lineage>
</organism>
<sequence>MRSVFLQHQKWHYATWGSPENPALLLLHGFTGSHQSWAALASVWTEQYYLIAPDLPGHGLTAPPHDLKAMSMASQAACLDELLESLSIPKAAVLGYSMGGRLALHLACLYPDRVSALILESASPGLDDPDARRARQQSDENLAEAIEKQGLDWFIAHWNQVPLFRDQSDRVREAENKIRRQQHPSGLAASLRAAGIGAQASLWSRLGDLAMPVLLVTGENDAKFAALADQMAERLTRVQRVSVAGAGHTVHAEDQEAFAVAVERFLAVVNQHNWPREGI</sequence>
<keyword evidence="6" id="KW-1185">Reference proteome</keyword>
<dbReference type="InterPro" id="IPR000073">
    <property type="entry name" value="AB_hydrolase_1"/>
</dbReference>